<name>A0A949N405_9ACTN</name>
<gene>
    <name evidence="1" type="ORF">JGS22_001960</name>
</gene>
<reference evidence="1" key="1">
    <citation type="submission" date="2021-06" db="EMBL/GenBank/DDBJ databases">
        <title>Sequencing of actinobacteria type strains.</title>
        <authorList>
            <person name="Nguyen G.-S."/>
            <person name="Wentzel A."/>
        </authorList>
    </citation>
    <scope>NUCLEOTIDE SEQUENCE</scope>
    <source>
        <strain evidence="1">P38-E01</strain>
    </source>
</reference>
<dbReference type="AlphaFoldDB" id="A0A949N405"/>
<organism evidence="1 2">
    <name type="scientific">Streptomyces tardus</name>
    <dbReference type="NCBI Taxonomy" id="2780544"/>
    <lineage>
        <taxon>Bacteria</taxon>
        <taxon>Bacillati</taxon>
        <taxon>Actinomycetota</taxon>
        <taxon>Actinomycetes</taxon>
        <taxon>Kitasatosporales</taxon>
        <taxon>Streptomycetaceae</taxon>
        <taxon>Streptomyces</taxon>
    </lineage>
</organism>
<comment type="caution">
    <text evidence="1">The sequence shown here is derived from an EMBL/GenBank/DDBJ whole genome shotgun (WGS) entry which is preliminary data.</text>
</comment>
<sequence length="193" mass="21703">MIESVSAARAFVSPATTGAFRWWDARRQRSRVVLTAPRLIPHHTCPDGPHATLGTSTVGNWSNAPLFDVRLRLEARLDERRLAKGCFNEKYLRHPLGPGETSVDDWGERRAGHASCCAPPLLMPNDEGVFEFSMSLEWADHPSGPRWRLGPDGAVRRAPGHEWRRRAGRSLAGPLTRWWRRRRPASRDAPSTA</sequence>
<evidence type="ECO:0000313" key="2">
    <source>
        <dbReference type="Proteomes" id="UP000694501"/>
    </source>
</evidence>
<dbReference type="EMBL" id="JAELVF020000001">
    <property type="protein sequence ID" value="MBU7596437.1"/>
    <property type="molecule type" value="Genomic_DNA"/>
</dbReference>
<evidence type="ECO:0000313" key="1">
    <source>
        <dbReference type="EMBL" id="MBU7596437.1"/>
    </source>
</evidence>
<proteinExistence type="predicted"/>
<protein>
    <submittedName>
        <fullName evidence="1">Uncharacterized protein</fullName>
    </submittedName>
</protein>
<dbReference type="RefSeq" id="WP_211041648.1">
    <property type="nucleotide sequence ID" value="NZ_JAELVF020000001.1"/>
</dbReference>
<accession>A0A949N405</accession>
<keyword evidence="2" id="KW-1185">Reference proteome</keyword>
<dbReference type="Proteomes" id="UP000694501">
    <property type="component" value="Unassembled WGS sequence"/>
</dbReference>